<feature type="compositionally biased region" description="Polar residues" evidence="2">
    <location>
        <begin position="793"/>
        <end position="802"/>
    </location>
</feature>
<proteinExistence type="inferred from homology"/>
<organism evidence="4 5">
    <name type="scientific">Alternaria panax</name>
    <dbReference type="NCBI Taxonomy" id="48097"/>
    <lineage>
        <taxon>Eukaryota</taxon>
        <taxon>Fungi</taxon>
        <taxon>Dikarya</taxon>
        <taxon>Ascomycota</taxon>
        <taxon>Pezizomycotina</taxon>
        <taxon>Dothideomycetes</taxon>
        <taxon>Pleosporomycetidae</taxon>
        <taxon>Pleosporales</taxon>
        <taxon>Pleosporineae</taxon>
        <taxon>Pleosporaceae</taxon>
        <taxon>Alternaria</taxon>
        <taxon>Alternaria sect. Panax</taxon>
    </lineage>
</organism>
<dbReference type="GO" id="GO:0016192">
    <property type="term" value="P:vesicle-mediated transport"/>
    <property type="evidence" value="ECO:0007669"/>
    <property type="project" value="InterPro"/>
</dbReference>
<dbReference type="GO" id="GO:0035658">
    <property type="term" value="C:Mon1-Ccz1 complex"/>
    <property type="evidence" value="ECO:0007669"/>
    <property type="project" value="InterPro"/>
</dbReference>
<feature type="domain" description="CCZ1/INTU/HSP4 first Longin" evidence="3">
    <location>
        <begin position="15"/>
        <end position="119"/>
    </location>
</feature>
<reference evidence="4" key="1">
    <citation type="submission" date="2021-07" db="EMBL/GenBank/DDBJ databases">
        <title>Genome Resource of American Ginseng Black Spot Pathogen Alternaria panax.</title>
        <authorList>
            <person name="Qiu C."/>
            <person name="Wang W."/>
            <person name="Liu Z."/>
        </authorList>
    </citation>
    <scope>NUCLEOTIDE SEQUENCE</scope>
    <source>
        <strain evidence="4">BNCC115425</strain>
    </source>
</reference>
<keyword evidence="5" id="KW-1185">Reference proteome</keyword>
<dbReference type="Proteomes" id="UP001199106">
    <property type="component" value="Unassembled WGS sequence"/>
</dbReference>
<comment type="similarity">
    <text evidence="1">Belongs to the CCZ1 family.</text>
</comment>
<evidence type="ECO:0000256" key="1">
    <source>
        <dbReference type="ARBA" id="ARBA00005352"/>
    </source>
</evidence>
<gene>
    <name evidence="4" type="ORF">G6011_08562</name>
</gene>
<name>A0AAD4FMQ2_9PLEO</name>
<accession>A0AAD4FMQ2</accession>
<sequence length="852" mass="92900">MSSTAVPKVVPAQLSFLAIYNPSLGTSDETFDQQIVFYYSKAAKTRSKLKDGDAQRAEELREQENEKLRQVGLAQGMVGFAKSFSDGEAVDSVETQKTRIVLRELEDGWWILASIDLTQLPAAGGLTRTDSSTDTTEPVVEYSSREVSPPALLIQQLARAQSVFLLHHGSTMEAMFAKHGRTKFCSILERYWSRFASNWDVLLHGSPAVDIYDGMKLAAGGELGMGVGEEEWGSSERDVLEDFARRTPGLVDVMVSRFGEASPLQQAKIPTDPKTLGVSDLDPWIGVGRNARAADGVVFSGLGAVSRKSLRDLSHWVETIYAHGEYAYGVRDNPTSDRRKRRRRNLKPEPAPAPAPEPSPPMRDERPRPARSNNGSDLPPGIPPPIVKAAENSLDKAAAAVESNKSQVSPTVPEPQTMLSSLGDTETWMKYMTLGYGTAWGGGGKKSAETSDSAASAPAPASVPATQPARERTPSPVAMRYVDPTPDVDPAEEKIKQQIRLENDGCFLIGLKGDLQDLEVDEENGDGDWNNRIPLRTVHVEVDRRAASTQTGDGDSDETPQYERDMKVYSTTGSSLSRLRPVVYVHRPFIYTFLFEHRTHSLGVASFYRDIHNFFSPLHRSLDKSTSPANVAARLHAVSNHYTTEASTGGSGPNSGPNTQIIYDLVFDPRTYTVHSSLPNIPDPGTLLAEGLDSSSTGSLGWSRVEALNVHSQILATVAGTRRNLSEIERTCKTSRGWWVVWMRLPPSHVSSEDAADQQNSQNDSNKGSGSAQFNTNELREAFLIRRARDSQPGKTQSSSRFASGMWSGLGMGGGQNQKMGGAAAGWGPKGLAEGIGIDARRYVEELLSLNR</sequence>
<dbReference type="EMBL" id="JAANER010000004">
    <property type="protein sequence ID" value="KAG9190474.1"/>
    <property type="molecule type" value="Genomic_DNA"/>
</dbReference>
<protein>
    <recommendedName>
        <fullName evidence="3">CCZ1/INTU/HSP4 first Longin domain-containing protein</fullName>
    </recommendedName>
</protein>
<dbReference type="AlphaFoldDB" id="A0AAD4FMQ2"/>
<dbReference type="Pfam" id="PF19031">
    <property type="entry name" value="Intu_longin_1"/>
    <property type="match status" value="1"/>
</dbReference>
<evidence type="ECO:0000256" key="2">
    <source>
        <dbReference type="SAM" id="MobiDB-lite"/>
    </source>
</evidence>
<dbReference type="PANTHER" id="PTHR13056">
    <property type="entry name" value="VACUOLAR FUSION PROTEIN CCZ1 HOMOLOG-RELATED"/>
    <property type="match status" value="1"/>
</dbReference>
<feature type="region of interest" description="Disordered" evidence="2">
    <location>
        <begin position="750"/>
        <end position="773"/>
    </location>
</feature>
<evidence type="ECO:0000313" key="4">
    <source>
        <dbReference type="EMBL" id="KAG9190474.1"/>
    </source>
</evidence>
<dbReference type="PANTHER" id="PTHR13056:SF0">
    <property type="entry name" value="VACUOLAR FUSION PROTEIN CCZ1 HOMOLOG-RELATED"/>
    <property type="match status" value="1"/>
</dbReference>
<comment type="caution">
    <text evidence="4">The sequence shown here is derived from an EMBL/GenBank/DDBJ whole genome shotgun (WGS) entry which is preliminary data.</text>
</comment>
<dbReference type="InterPro" id="IPR043987">
    <property type="entry name" value="CCZ1/INTU/HSP4_longin_1"/>
</dbReference>
<evidence type="ECO:0000313" key="5">
    <source>
        <dbReference type="Proteomes" id="UP001199106"/>
    </source>
</evidence>
<feature type="region of interest" description="Disordered" evidence="2">
    <location>
        <begin position="787"/>
        <end position="823"/>
    </location>
</feature>
<feature type="region of interest" description="Disordered" evidence="2">
    <location>
        <begin position="442"/>
        <end position="488"/>
    </location>
</feature>
<feature type="compositionally biased region" description="Pro residues" evidence="2">
    <location>
        <begin position="349"/>
        <end position="361"/>
    </location>
</feature>
<evidence type="ECO:0000259" key="3">
    <source>
        <dbReference type="Pfam" id="PF19031"/>
    </source>
</evidence>
<feature type="compositionally biased region" description="Polar residues" evidence="2">
    <location>
        <begin position="757"/>
        <end position="773"/>
    </location>
</feature>
<feature type="compositionally biased region" description="Low complexity" evidence="2">
    <location>
        <begin position="450"/>
        <end position="468"/>
    </location>
</feature>
<dbReference type="InterPro" id="IPR013176">
    <property type="entry name" value="Ccz1"/>
</dbReference>
<feature type="region of interest" description="Disordered" evidence="2">
    <location>
        <begin position="329"/>
        <end position="419"/>
    </location>
</feature>